<evidence type="ECO:0000313" key="1">
    <source>
        <dbReference type="EMBL" id="KAA1172446.1"/>
    </source>
</evidence>
<dbReference type="AlphaFoldDB" id="A0A5B0VCJ4"/>
<evidence type="ECO:0008006" key="3">
    <source>
        <dbReference type="Google" id="ProtNLM"/>
    </source>
</evidence>
<accession>A0A5B0VCJ4</accession>
<dbReference type="Proteomes" id="UP000323161">
    <property type="component" value="Unassembled WGS sequence"/>
</dbReference>
<sequence>MGIAGQASAINFQAGDVDASIYGYVRLNMTYDLDENLGGPAQEGSFTRISDSDANGYFGASANQSRIGIRLKNPDGVKVNVEGDFYAGTFRLRHAYGEYNGVLAGQTWSNYTSFAGGTSVLDFNGVAGNAGLWHREAQVRYTTGNLSLSVENPRSRLANSVIRDSSPSFTARYESKMDGGAFAVAALTKQNTYDTGTDDDSTIAYTAFVTGKIALGESVTVQGAVNYSDGANRYLYQSNADDAYVANGSIENISGYGGNIGATLKLDGGSSINFVAGMTKVDWDDALADGVANGSEAETNRNILVNYQWVPVKSVKMGVELSNWYTEYVNGNDEDANRIMFAAQYNF</sequence>
<dbReference type="Pfam" id="PF19577">
    <property type="entry name" value="DcaP"/>
    <property type="match status" value="1"/>
</dbReference>
<dbReference type="InterPro" id="IPR045748">
    <property type="entry name" value="DcaP"/>
</dbReference>
<dbReference type="SUPFAM" id="SSF56935">
    <property type="entry name" value="Porins"/>
    <property type="match status" value="1"/>
</dbReference>
<keyword evidence="2" id="KW-1185">Reference proteome</keyword>
<dbReference type="EMBL" id="VTUU01000007">
    <property type="protein sequence ID" value="KAA1172446.1"/>
    <property type="molecule type" value="Genomic_DNA"/>
</dbReference>
<gene>
    <name evidence="1" type="ORF">FWJ25_13890</name>
</gene>
<proteinExistence type="predicted"/>
<evidence type="ECO:0000313" key="2">
    <source>
        <dbReference type="Proteomes" id="UP000323161"/>
    </source>
</evidence>
<protein>
    <recommendedName>
        <fullName evidence="3">Porin</fullName>
    </recommendedName>
</protein>
<comment type="caution">
    <text evidence="1">The sequence shown here is derived from an EMBL/GenBank/DDBJ whole genome shotgun (WGS) entry which is preliminary data.</text>
</comment>
<reference evidence="1 2" key="1">
    <citation type="submission" date="2019-08" db="EMBL/GenBank/DDBJ databases">
        <title>Marinobacter ZYF650 sp. nov., a marine bacterium isolated from seawater of the Mariana trench.</title>
        <authorList>
            <person name="Ahmad W."/>
        </authorList>
    </citation>
    <scope>NUCLEOTIDE SEQUENCE [LARGE SCALE GENOMIC DNA]</scope>
    <source>
        <strain evidence="1 2">ZYF650</strain>
    </source>
</reference>
<name>A0A5B0VCJ4_9GAMM</name>
<organism evidence="1 2">
    <name type="scientific">Marinobacter salinexigens</name>
    <dbReference type="NCBI Taxonomy" id="2919747"/>
    <lineage>
        <taxon>Bacteria</taxon>
        <taxon>Pseudomonadati</taxon>
        <taxon>Pseudomonadota</taxon>
        <taxon>Gammaproteobacteria</taxon>
        <taxon>Pseudomonadales</taxon>
        <taxon>Marinobacteraceae</taxon>
        <taxon>Marinobacter</taxon>
    </lineage>
</organism>